<proteinExistence type="predicted"/>
<evidence type="ECO:0000313" key="3">
    <source>
        <dbReference type="Proteomes" id="UP001500449"/>
    </source>
</evidence>
<evidence type="ECO:0000259" key="1">
    <source>
        <dbReference type="Pfam" id="PF07883"/>
    </source>
</evidence>
<dbReference type="InterPro" id="IPR011051">
    <property type="entry name" value="RmlC_Cupin_sf"/>
</dbReference>
<keyword evidence="3" id="KW-1185">Reference proteome</keyword>
<sequence length="169" mass="19007">MATHWNDSQDDVRPDRTSFRLAVGNECALYAIRRESGYHTKPHAHDYEQISYIVEGELWTFVGEEPYHLKAGDFHRVPRNAIHWSWNRGDVPCVTIEAASPPPPTDMLDDQELGAKLGLVARRLHGEDEIPAVRPSNGLFQIDAARHGIDVAKVEELPPVNRPLPGEDT</sequence>
<dbReference type="PANTHER" id="PTHR40112">
    <property type="entry name" value="H2HPP ISOMERASE"/>
    <property type="match status" value="1"/>
</dbReference>
<dbReference type="SUPFAM" id="SSF51182">
    <property type="entry name" value="RmlC-like cupins"/>
    <property type="match status" value="1"/>
</dbReference>
<protein>
    <recommendedName>
        <fullName evidence="1">Cupin type-2 domain-containing protein</fullName>
    </recommendedName>
</protein>
<evidence type="ECO:0000313" key="2">
    <source>
        <dbReference type="EMBL" id="GAA1854004.1"/>
    </source>
</evidence>
<feature type="domain" description="Cupin type-2" evidence="1">
    <location>
        <begin position="37"/>
        <end position="96"/>
    </location>
</feature>
<dbReference type="Pfam" id="PF07883">
    <property type="entry name" value="Cupin_2"/>
    <property type="match status" value="1"/>
</dbReference>
<dbReference type="Gene3D" id="2.60.120.10">
    <property type="entry name" value="Jelly Rolls"/>
    <property type="match status" value="1"/>
</dbReference>
<dbReference type="RefSeq" id="WP_344418395.1">
    <property type="nucleotide sequence ID" value="NZ_BAAAQK010000011.1"/>
</dbReference>
<organism evidence="2 3">
    <name type="scientific">Pseudonocardia ailaonensis</name>
    <dbReference type="NCBI Taxonomy" id="367279"/>
    <lineage>
        <taxon>Bacteria</taxon>
        <taxon>Bacillati</taxon>
        <taxon>Actinomycetota</taxon>
        <taxon>Actinomycetes</taxon>
        <taxon>Pseudonocardiales</taxon>
        <taxon>Pseudonocardiaceae</taxon>
        <taxon>Pseudonocardia</taxon>
    </lineage>
</organism>
<comment type="caution">
    <text evidence="2">The sequence shown here is derived from an EMBL/GenBank/DDBJ whole genome shotgun (WGS) entry which is preliminary data.</text>
</comment>
<accession>A0ABN2N6N1</accession>
<dbReference type="InterPro" id="IPR013096">
    <property type="entry name" value="Cupin_2"/>
</dbReference>
<gene>
    <name evidence="2" type="ORF">GCM10009836_37590</name>
</gene>
<dbReference type="InterPro" id="IPR052535">
    <property type="entry name" value="Bacilysin_H2HPP_isomerase"/>
</dbReference>
<dbReference type="PANTHER" id="PTHR40112:SF1">
    <property type="entry name" value="H2HPP ISOMERASE"/>
    <property type="match status" value="1"/>
</dbReference>
<dbReference type="Proteomes" id="UP001500449">
    <property type="component" value="Unassembled WGS sequence"/>
</dbReference>
<dbReference type="EMBL" id="BAAAQK010000011">
    <property type="protein sequence ID" value="GAA1854004.1"/>
    <property type="molecule type" value="Genomic_DNA"/>
</dbReference>
<dbReference type="InterPro" id="IPR014710">
    <property type="entry name" value="RmlC-like_jellyroll"/>
</dbReference>
<name>A0ABN2N6N1_9PSEU</name>
<reference evidence="2 3" key="1">
    <citation type="journal article" date="2019" name="Int. J. Syst. Evol. Microbiol.">
        <title>The Global Catalogue of Microorganisms (GCM) 10K type strain sequencing project: providing services to taxonomists for standard genome sequencing and annotation.</title>
        <authorList>
            <consortium name="The Broad Institute Genomics Platform"/>
            <consortium name="The Broad Institute Genome Sequencing Center for Infectious Disease"/>
            <person name="Wu L."/>
            <person name="Ma J."/>
        </authorList>
    </citation>
    <scope>NUCLEOTIDE SEQUENCE [LARGE SCALE GENOMIC DNA]</scope>
    <source>
        <strain evidence="2 3">JCM 16009</strain>
    </source>
</reference>